<protein>
    <recommendedName>
        <fullName evidence="4">F-box domain-containing protein</fullName>
    </recommendedName>
</protein>
<dbReference type="InterPro" id="IPR032675">
    <property type="entry name" value="LRR_dom_sf"/>
</dbReference>
<name>A0A067NCK5_BOTB1</name>
<dbReference type="InParanoid" id="A0A067NCK5"/>
<proteinExistence type="predicted"/>
<gene>
    <name evidence="2" type="ORF">BOTBODRAFT_26224</name>
</gene>
<evidence type="ECO:0000256" key="1">
    <source>
        <dbReference type="SAM" id="MobiDB-lite"/>
    </source>
</evidence>
<feature type="region of interest" description="Disordered" evidence="1">
    <location>
        <begin position="144"/>
        <end position="173"/>
    </location>
</feature>
<dbReference type="Proteomes" id="UP000027195">
    <property type="component" value="Unassembled WGS sequence"/>
</dbReference>
<evidence type="ECO:0000313" key="3">
    <source>
        <dbReference type="Proteomes" id="UP000027195"/>
    </source>
</evidence>
<dbReference type="OrthoDB" id="3252356at2759"/>
<reference evidence="3" key="1">
    <citation type="journal article" date="2014" name="Proc. Natl. Acad. Sci. U.S.A.">
        <title>Extensive sampling of basidiomycete genomes demonstrates inadequacy of the white-rot/brown-rot paradigm for wood decay fungi.</title>
        <authorList>
            <person name="Riley R."/>
            <person name="Salamov A.A."/>
            <person name="Brown D.W."/>
            <person name="Nagy L.G."/>
            <person name="Floudas D."/>
            <person name="Held B.W."/>
            <person name="Levasseur A."/>
            <person name="Lombard V."/>
            <person name="Morin E."/>
            <person name="Otillar R."/>
            <person name="Lindquist E.A."/>
            <person name="Sun H."/>
            <person name="LaButti K.M."/>
            <person name="Schmutz J."/>
            <person name="Jabbour D."/>
            <person name="Luo H."/>
            <person name="Baker S.E."/>
            <person name="Pisabarro A.G."/>
            <person name="Walton J.D."/>
            <person name="Blanchette R.A."/>
            <person name="Henrissat B."/>
            <person name="Martin F."/>
            <person name="Cullen D."/>
            <person name="Hibbett D.S."/>
            <person name="Grigoriev I.V."/>
        </authorList>
    </citation>
    <scope>NUCLEOTIDE SEQUENCE [LARGE SCALE GENOMIC DNA]</scope>
    <source>
        <strain evidence="3">FD-172 SS1</strain>
    </source>
</reference>
<evidence type="ECO:0008006" key="4">
    <source>
        <dbReference type="Google" id="ProtNLM"/>
    </source>
</evidence>
<accession>A0A067NCK5</accession>
<dbReference type="HOGENOM" id="CLU_499637_0_0_1"/>
<dbReference type="EMBL" id="KL198016">
    <property type="protein sequence ID" value="KDQ21812.1"/>
    <property type="molecule type" value="Genomic_DNA"/>
</dbReference>
<feature type="compositionally biased region" description="Acidic residues" evidence="1">
    <location>
        <begin position="163"/>
        <end position="173"/>
    </location>
</feature>
<dbReference type="AlphaFoldDB" id="A0A067NCK5"/>
<dbReference type="Gene3D" id="3.80.10.10">
    <property type="entry name" value="Ribonuclease Inhibitor"/>
    <property type="match status" value="1"/>
</dbReference>
<sequence length="594" mass="66400">MAQDTATVDAWKKALQNLVTSLDSFASATDALRRSERQCSARTSTSTPEQATGDDVYSRISEAYARLDGFEGKLGLARTKIQNIRNQSSHIVSIHRLPDECFSNIFVLGCQDPAPAVDFDGLAGEAFDDGNTSDEEVWHGAEVGSDYSDSEDEPDDYPHEDAPIDGEAMDVGSEDGVESQNELKATEKPFNVLVSHICHRWRKVALSTGQLWTCVELTEPPPQERLKTWLDRSGSHSLDITLNAEPFAENDGSLVFRLLTALEHLKSSVSKRDRPPRCVSLTIVTRHPFKIIALLFSELALVRSRIRLQKLSVCDRALSYRSSMHTHPWKALPLLEMLQGVSSLHLDGFYFPWDHPVYTNLTDLAIDDLGGMRVAHIEAIFRACPLLESFKLECTIINGFDIEATPSLITMKALHTFEVLDLDFEAVVFLFGTIRAPYLRRLSMKEVCCDASDDIGDAKLGNVLLRFFAIAGRSLRHFSIHEADMPMHARWLVGILRKAPCLMSFELRGVMKLRVILQALIYDNICPELQSLVIVPSGNCSWRGTSTLLLSLVINREHIHPIQYLAAPPTVLKGPFFTSLQERVPRIVTLRDST</sequence>
<organism evidence="2 3">
    <name type="scientific">Botryobasidium botryosum (strain FD-172 SS1)</name>
    <dbReference type="NCBI Taxonomy" id="930990"/>
    <lineage>
        <taxon>Eukaryota</taxon>
        <taxon>Fungi</taxon>
        <taxon>Dikarya</taxon>
        <taxon>Basidiomycota</taxon>
        <taxon>Agaricomycotina</taxon>
        <taxon>Agaricomycetes</taxon>
        <taxon>Cantharellales</taxon>
        <taxon>Botryobasidiaceae</taxon>
        <taxon>Botryobasidium</taxon>
    </lineage>
</organism>
<dbReference type="SUPFAM" id="SSF52047">
    <property type="entry name" value="RNI-like"/>
    <property type="match status" value="1"/>
</dbReference>
<evidence type="ECO:0000313" key="2">
    <source>
        <dbReference type="EMBL" id="KDQ21812.1"/>
    </source>
</evidence>
<keyword evidence="3" id="KW-1185">Reference proteome</keyword>